<organism evidence="2 3">
    <name type="scientific">Saccoglossus kowalevskii</name>
    <name type="common">Acorn worm</name>
    <dbReference type="NCBI Taxonomy" id="10224"/>
    <lineage>
        <taxon>Eukaryota</taxon>
        <taxon>Metazoa</taxon>
        <taxon>Hemichordata</taxon>
        <taxon>Enteropneusta</taxon>
        <taxon>Harrimaniidae</taxon>
        <taxon>Saccoglossus</taxon>
    </lineage>
</organism>
<dbReference type="InterPro" id="IPR001584">
    <property type="entry name" value="Integrase_cat-core"/>
</dbReference>
<protein>
    <submittedName>
        <fullName evidence="3">Uncharacterized protein LOC102806440</fullName>
    </submittedName>
</protein>
<dbReference type="InterPro" id="IPR043128">
    <property type="entry name" value="Rev_trsase/Diguanyl_cyclase"/>
</dbReference>
<accession>A0ABM0M9H6</accession>
<dbReference type="InterPro" id="IPR012337">
    <property type="entry name" value="RNaseH-like_sf"/>
</dbReference>
<dbReference type="Proteomes" id="UP000694865">
    <property type="component" value="Unplaced"/>
</dbReference>
<dbReference type="InterPro" id="IPR008042">
    <property type="entry name" value="Retrotrans_Pao"/>
</dbReference>
<evidence type="ECO:0000313" key="2">
    <source>
        <dbReference type="Proteomes" id="UP000694865"/>
    </source>
</evidence>
<dbReference type="Pfam" id="PF05380">
    <property type="entry name" value="Peptidase_A17"/>
    <property type="match status" value="1"/>
</dbReference>
<gene>
    <name evidence="3" type="primary">LOC102806440</name>
</gene>
<dbReference type="Gene3D" id="3.30.420.10">
    <property type="entry name" value="Ribonuclease H-like superfamily/Ribonuclease H"/>
    <property type="match status" value="1"/>
</dbReference>
<dbReference type="PANTHER" id="PTHR47331">
    <property type="entry name" value="PHD-TYPE DOMAIN-CONTAINING PROTEIN"/>
    <property type="match status" value="1"/>
</dbReference>
<dbReference type="Pfam" id="PF00665">
    <property type="entry name" value="rve"/>
    <property type="match status" value="1"/>
</dbReference>
<feature type="non-terminal residue" evidence="3">
    <location>
        <position position="1"/>
    </location>
</feature>
<dbReference type="Pfam" id="PF00078">
    <property type="entry name" value="RVT_1"/>
    <property type="match status" value="1"/>
</dbReference>
<feature type="non-terminal residue" evidence="3">
    <location>
        <position position="765"/>
    </location>
</feature>
<reference evidence="3" key="1">
    <citation type="submission" date="2025-08" db="UniProtKB">
        <authorList>
            <consortium name="RefSeq"/>
        </authorList>
    </citation>
    <scope>IDENTIFICATION</scope>
    <source>
        <tissue evidence="3">Testes</tissue>
    </source>
</reference>
<evidence type="ECO:0000313" key="3">
    <source>
        <dbReference type="RefSeq" id="XP_006816667.1"/>
    </source>
</evidence>
<dbReference type="Gene3D" id="3.30.70.270">
    <property type="match status" value="1"/>
</dbReference>
<name>A0ABM0M9H6_SACKO</name>
<proteinExistence type="predicted"/>
<keyword evidence="2" id="KW-1185">Reference proteome</keyword>
<dbReference type="GeneID" id="102806440"/>
<evidence type="ECO:0000259" key="1">
    <source>
        <dbReference type="PROSITE" id="PS50994"/>
    </source>
</evidence>
<sequence>LYSEIINVSTLGAKSTGLRSMKIAEITVITSSGSTVDIRALIVPQITTPLKNYLKSSASLANLPYLQGLKLAHAISGDREFEVSVLVGADFYYSFVGDHVVRGQGPTAVSSKLGYLLSGPLPPQHSNPLPTSTVMHVATHVSGEDSLLQNFWNVESIGVRDDPTPQEITYDGYTKSHLRLEKNHYVAKLPWSQDHAPLSTNKNICEKRTRAMVQRLTPELRHVYDKLIKDQLNRGFIEIIPNDDKNSETGPPLLNDLASIILRFRAHKFGTTADIEKAFLHVGLDENDRKFTKFMWISDPDDPNSTFQIYRFKVVLFGAACSPFILNAAIKSHLENDGSEIATDLSKNIYVDNILSGRDTEQDLIAYHTEATNLMKSSGFNLREWATNSRELRKIAIKSNSSCLDSKVNVLGLRWDTNTDSLCYPKREFVQPSKTDLLITKREVVRATASLYDPLSFIAPVHISAKIFIQKLWKAKLEWDEPLTSELHGEWVKLCQELQTVTHTQIPRRYFNSTMSGGTFELHVFTDASVKAYGAVVYLRNTISRESALTISKSRVTPVKPLTIPRTELMGTLLDARLINVWKPFRKPIPAPLQACRLHNAPPVTATGVDFTGAVFVSVEKTERKAYICLLTCAVTRAIHLELVMDLSTDTFLRAFRRFAARRSLPSKIVSDNGSTYLSAAKEIQKLLESASIQNYFANHRMEWSFIPKRAPWFGGLWERLIGMTKTSLKKVLGHAFVSVDELQTVLTEIEATLNDRPLTYLSCD</sequence>
<dbReference type="PROSITE" id="PS50994">
    <property type="entry name" value="INTEGRASE"/>
    <property type="match status" value="1"/>
</dbReference>
<dbReference type="SUPFAM" id="SSF53098">
    <property type="entry name" value="Ribonuclease H-like"/>
    <property type="match status" value="1"/>
</dbReference>
<dbReference type="SUPFAM" id="SSF56672">
    <property type="entry name" value="DNA/RNA polymerases"/>
    <property type="match status" value="1"/>
</dbReference>
<feature type="domain" description="Integrase catalytic" evidence="1">
    <location>
        <begin position="598"/>
        <end position="765"/>
    </location>
</feature>
<dbReference type="InterPro" id="IPR000477">
    <property type="entry name" value="RT_dom"/>
</dbReference>
<dbReference type="InterPro" id="IPR036397">
    <property type="entry name" value="RNaseH_sf"/>
</dbReference>
<dbReference type="RefSeq" id="XP_006816667.1">
    <property type="nucleotide sequence ID" value="XM_006816604.1"/>
</dbReference>
<dbReference type="Gene3D" id="3.10.10.10">
    <property type="entry name" value="HIV Type 1 Reverse Transcriptase, subunit A, domain 1"/>
    <property type="match status" value="1"/>
</dbReference>
<dbReference type="InterPro" id="IPR043502">
    <property type="entry name" value="DNA/RNA_pol_sf"/>
</dbReference>